<evidence type="ECO:0000313" key="2">
    <source>
        <dbReference type="EMBL" id="KAJ1127355.1"/>
    </source>
</evidence>
<dbReference type="Proteomes" id="UP001066276">
    <property type="component" value="Chromosome 7"/>
</dbReference>
<feature type="transmembrane region" description="Helical" evidence="1">
    <location>
        <begin position="49"/>
        <end position="73"/>
    </location>
</feature>
<keyword evidence="3" id="KW-1185">Reference proteome</keyword>
<keyword evidence="1" id="KW-0472">Membrane</keyword>
<accession>A0AAV7PPH0</accession>
<evidence type="ECO:0008006" key="4">
    <source>
        <dbReference type="Google" id="ProtNLM"/>
    </source>
</evidence>
<gene>
    <name evidence="2" type="ORF">NDU88_005758</name>
</gene>
<name>A0AAV7PPH0_PLEWA</name>
<proteinExistence type="predicted"/>
<dbReference type="EMBL" id="JANPWB010000011">
    <property type="protein sequence ID" value="KAJ1127355.1"/>
    <property type="molecule type" value="Genomic_DNA"/>
</dbReference>
<organism evidence="2 3">
    <name type="scientific">Pleurodeles waltl</name>
    <name type="common">Iberian ribbed newt</name>
    <dbReference type="NCBI Taxonomy" id="8319"/>
    <lineage>
        <taxon>Eukaryota</taxon>
        <taxon>Metazoa</taxon>
        <taxon>Chordata</taxon>
        <taxon>Craniata</taxon>
        <taxon>Vertebrata</taxon>
        <taxon>Euteleostomi</taxon>
        <taxon>Amphibia</taxon>
        <taxon>Batrachia</taxon>
        <taxon>Caudata</taxon>
        <taxon>Salamandroidea</taxon>
        <taxon>Salamandridae</taxon>
        <taxon>Pleurodelinae</taxon>
        <taxon>Pleurodeles</taxon>
    </lineage>
</organism>
<feature type="transmembrane region" description="Helical" evidence="1">
    <location>
        <begin position="12"/>
        <end position="37"/>
    </location>
</feature>
<sequence>MSAVVPLSEDVVGPLAVLAAVSVVAVLAAVSLVAVLAVESVVAVLVARFVAAVLVARFVAVVLVAGSVVAVVAAGSVAALLAVGSVTAVLVAGSVAAEHVSAPAEGESRMSPAALDGCPPGKRLGTVAAAVDVPAVVQVAVQVAVFTAVQVGVEVDRRFDTGPLVGGGMSLPSLRGTLAALMVGALHDPAVAGTTVSGDVVAEVLGWDLESLALGEGRWGRARLLGQVMRWRHPPVYRPLVDLSTMEERHIFVTYRLGRTTIQELCAQLEPELVSAIRHPTRIPPLVQVLSVPHFLASGSCQTTVAIASGMSQEMFSNVLSIVLSALLKHIRSYIVLPQVEDLPTVKVDFYALGHIPNIIGAIDGTHVALVTPAGVNRCTET</sequence>
<evidence type="ECO:0000256" key="1">
    <source>
        <dbReference type="SAM" id="Phobius"/>
    </source>
</evidence>
<comment type="caution">
    <text evidence="2">The sequence shown here is derived from an EMBL/GenBank/DDBJ whole genome shotgun (WGS) entry which is preliminary data.</text>
</comment>
<evidence type="ECO:0000313" key="3">
    <source>
        <dbReference type="Proteomes" id="UP001066276"/>
    </source>
</evidence>
<protein>
    <recommendedName>
        <fullName evidence="4">Nuclease HARBI1</fullName>
    </recommendedName>
</protein>
<reference evidence="2" key="1">
    <citation type="journal article" date="2022" name="bioRxiv">
        <title>Sequencing and chromosome-scale assembly of the giantPleurodeles waltlgenome.</title>
        <authorList>
            <person name="Brown T."/>
            <person name="Elewa A."/>
            <person name="Iarovenko S."/>
            <person name="Subramanian E."/>
            <person name="Araus A.J."/>
            <person name="Petzold A."/>
            <person name="Susuki M."/>
            <person name="Suzuki K.-i.T."/>
            <person name="Hayashi T."/>
            <person name="Toyoda A."/>
            <person name="Oliveira C."/>
            <person name="Osipova E."/>
            <person name="Leigh N.D."/>
            <person name="Simon A."/>
            <person name="Yun M.H."/>
        </authorList>
    </citation>
    <scope>NUCLEOTIDE SEQUENCE</scope>
    <source>
        <strain evidence="2">20211129_DDA</strain>
        <tissue evidence="2">Liver</tissue>
    </source>
</reference>
<dbReference type="AlphaFoldDB" id="A0AAV7PPH0"/>
<feature type="transmembrane region" description="Helical" evidence="1">
    <location>
        <begin position="79"/>
        <end position="100"/>
    </location>
</feature>
<keyword evidence="1" id="KW-0812">Transmembrane</keyword>
<keyword evidence="1" id="KW-1133">Transmembrane helix</keyword>